<evidence type="ECO:0000256" key="8">
    <source>
        <dbReference type="SAM" id="Phobius"/>
    </source>
</evidence>
<comment type="similarity">
    <text evidence="2 7">Belongs to the MIP/aquaporin (TC 1.A.8) family.</text>
</comment>
<keyword evidence="6 8" id="KW-0472">Membrane</keyword>
<feature type="transmembrane region" description="Helical" evidence="8">
    <location>
        <begin position="210"/>
        <end position="232"/>
    </location>
</feature>
<dbReference type="GO" id="GO:0005886">
    <property type="term" value="C:plasma membrane"/>
    <property type="evidence" value="ECO:0007669"/>
    <property type="project" value="TreeGrafter"/>
</dbReference>
<dbReference type="STRING" id="133385.A0A2T9YM35"/>
<dbReference type="Gene3D" id="1.20.1080.10">
    <property type="entry name" value="Glycerol uptake facilitator protein"/>
    <property type="match status" value="1"/>
</dbReference>
<dbReference type="PANTHER" id="PTHR43829:SF9">
    <property type="entry name" value="AQUAPORIN-9"/>
    <property type="match status" value="1"/>
</dbReference>
<feature type="transmembrane region" description="Helical" evidence="8">
    <location>
        <begin position="259"/>
        <end position="282"/>
    </location>
</feature>
<feature type="transmembrane region" description="Helical" evidence="8">
    <location>
        <begin position="74"/>
        <end position="93"/>
    </location>
</feature>
<evidence type="ECO:0000256" key="4">
    <source>
        <dbReference type="ARBA" id="ARBA00022692"/>
    </source>
</evidence>
<dbReference type="Proteomes" id="UP000245383">
    <property type="component" value="Unassembled WGS sequence"/>
</dbReference>
<evidence type="ECO:0000256" key="2">
    <source>
        <dbReference type="ARBA" id="ARBA00006175"/>
    </source>
</evidence>
<dbReference type="GO" id="GO:0015250">
    <property type="term" value="F:water channel activity"/>
    <property type="evidence" value="ECO:0007669"/>
    <property type="project" value="TreeGrafter"/>
</dbReference>
<reference evidence="9 10" key="1">
    <citation type="journal article" date="2018" name="MBio">
        <title>Comparative Genomics Reveals the Core Gene Toolbox for the Fungus-Insect Symbiosis.</title>
        <authorList>
            <person name="Wang Y."/>
            <person name="Stata M."/>
            <person name="Wang W."/>
            <person name="Stajich J.E."/>
            <person name="White M.M."/>
            <person name="Moncalvo J.M."/>
        </authorList>
    </citation>
    <scope>NUCLEOTIDE SEQUENCE [LARGE SCALE GENOMIC DNA]</scope>
    <source>
        <strain evidence="9 10">SWE-8-4</strain>
    </source>
</reference>
<dbReference type="OrthoDB" id="3222at2759"/>
<name>A0A2T9YM35_9FUNG</name>
<comment type="caution">
    <text evidence="9">The sequence shown here is derived from an EMBL/GenBank/DDBJ whole genome shotgun (WGS) entry which is preliminary data.</text>
</comment>
<gene>
    <name evidence="9" type="ORF">BB561_003318</name>
</gene>
<keyword evidence="4 7" id="KW-0812">Transmembrane</keyword>
<sequence>MSDQASLEINPHPNEKFSAIESTDLSSIRMFGMLEFRYRYRLYFAEFFGTMLLLLFGNGVVATTKFNEGLAGSAFVLIVFGWGIGLAMALYCCMGNSGGHLNPAVTISAAVFGRFPWSRVPGFIAAQVLGAFTGAAMVYAIFRSKFNGFDGGKRQTLGEFGTAGIFTTFPDPANTRWDSFFTEMLLTAVLLFLIQGFFDKRMLPAKGYEPIAVGLLVLAIGTTNGIMTGYAINPARDFGPRLFTAIAGWGSGPFTAAGYYFWIPIVAPIFGAIIGVGLYEFFIIPNM</sequence>
<keyword evidence="10" id="KW-1185">Reference proteome</keyword>
<dbReference type="PRINTS" id="PR00783">
    <property type="entry name" value="MINTRINSICP"/>
</dbReference>
<dbReference type="NCBIfam" id="TIGR00861">
    <property type="entry name" value="MIP"/>
    <property type="match status" value="1"/>
</dbReference>
<dbReference type="Pfam" id="PF00230">
    <property type="entry name" value="MIP"/>
    <property type="match status" value="1"/>
</dbReference>
<feature type="transmembrane region" description="Helical" evidence="8">
    <location>
        <begin position="123"/>
        <end position="142"/>
    </location>
</feature>
<comment type="subcellular location">
    <subcellularLocation>
        <location evidence="1">Membrane</location>
        <topology evidence="1">Multi-pass membrane protein</topology>
    </subcellularLocation>
</comment>
<dbReference type="InterPro" id="IPR050363">
    <property type="entry name" value="MIP/Aquaporin"/>
</dbReference>
<organism evidence="9 10">
    <name type="scientific">Smittium simulii</name>
    <dbReference type="NCBI Taxonomy" id="133385"/>
    <lineage>
        <taxon>Eukaryota</taxon>
        <taxon>Fungi</taxon>
        <taxon>Fungi incertae sedis</taxon>
        <taxon>Zoopagomycota</taxon>
        <taxon>Kickxellomycotina</taxon>
        <taxon>Harpellomycetes</taxon>
        <taxon>Harpellales</taxon>
        <taxon>Legeriomycetaceae</taxon>
        <taxon>Smittium</taxon>
    </lineage>
</organism>
<dbReference type="InterPro" id="IPR022357">
    <property type="entry name" value="MIP_CS"/>
</dbReference>
<dbReference type="AlphaFoldDB" id="A0A2T9YM35"/>
<dbReference type="EMBL" id="MBFR01000130">
    <property type="protein sequence ID" value="PVU93382.1"/>
    <property type="molecule type" value="Genomic_DNA"/>
</dbReference>
<evidence type="ECO:0000313" key="9">
    <source>
        <dbReference type="EMBL" id="PVU93382.1"/>
    </source>
</evidence>
<dbReference type="InterPro" id="IPR023271">
    <property type="entry name" value="Aquaporin-like"/>
</dbReference>
<evidence type="ECO:0000256" key="1">
    <source>
        <dbReference type="ARBA" id="ARBA00004141"/>
    </source>
</evidence>
<evidence type="ECO:0000313" key="10">
    <source>
        <dbReference type="Proteomes" id="UP000245383"/>
    </source>
</evidence>
<dbReference type="SUPFAM" id="SSF81338">
    <property type="entry name" value="Aquaporin-like"/>
    <property type="match status" value="1"/>
</dbReference>
<dbReference type="GO" id="GO:0015254">
    <property type="term" value="F:glycerol channel activity"/>
    <property type="evidence" value="ECO:0007669"/>
    <property type="project" value="UniProtKB-ARBA"/>
</dbReference>
<evidence type="ECO:0000256" key="3">
    <source>
        <dbReference type="ARBA" id="ARBA00022448"/>
    </source>
</evidence>
<feature type="transmembrane region" description="Helical" evidence="8">
    <location>
        <begin position="180"/>
        <end position="198"/>
    </location>
</feature>
<protein>
    <submittedName>
        <fullName evidence="9">Uncharacterized protein</fullName>
    </submittedName>
</protein>
<evidence type="ECO:0000256" key="7">
    <source>
        <dbReference type="RuleBase" id="RU000477"/>
    </source>
</evidence>
<keyword evidence="5 8" id="KW-1133">Transmembrane helix</keyword>
<dbReference type="PROSITE" id="PS00221">
    <property type="entry name" value="MIP"/>
    <property type="match status" value="1"/>
</dbReference>
<dbReference type="CDD" id="cd00333">
    <property type="entry name" value="MIP"/>
    <property type="match status" value="1"/>
</dbReference>
<dbReference type="PANTHER" id="PTHR43829">
    <property type="entry name" value="AQUAPORIN OR AQUAGLYCEROPORIN RELATED"/>
    <property type="match status" value="1"/>
</dbReference>
<evidence type="ECO:0000256" key="6">
    <source>
        <dbReference type="ARBA" id="ARBA00023136"/>
    </source>
</evidence>
<evidence type="ECO:0000256" key="5">
    <source>
        <dbReference type="ARBA" id="ARBA00022989"/>
    </source>
</evidence>
<accession>A0A2T9YM35</accession>
<keyword evidence="3 7" id="KW-0813">Transport</keyword>
<proteinExistence type="inferred from homology"/>
<dbReference type="InterPro" id="IPR000425">
    <property type="entry name" value="MIP"/>
</dbReference>
<feature type="transmembrane region" description="Helical" evidence="8">
    <location>
        <begin position="42"/>
        <end position="62"/>
    </location>
</feature>